<gene>
    <name evidence="1" type="ORF">LYSBPC_24730</name>
</gene>
<accession>A0ABQ5NMK9</accession>
<evidence type="ECO:0000313" key="2">
    <source>
        <dbReference type="Proteomes" id="UP001065593"/>
    </source>
</evidence>
<dbReference type="Proteomes" id="UP001065593">
    <property type="component" value="Unassembled WGS sequence"/>
</dbReference>
<keyword evidence="2" id="KW-1185">Reference proteome</keyword>
<evidence type="ECO:0000313" key="1">
    <source>
        <dbReference type="EMBL" id="GLC89346.1"/>
    </source>
</evidence>
<reference evidence="1" key="1">
    <citation type="submission" date="2022-08" db="EMBL/GenBank/DDBJ databases">
        <title>Draft genome sequence of Lysinibacillus sp. strain KH24.</title>
        <authorList>
            <person name="Kanbe H."/>
            <person name="Itoh H."/>
        </authorList>
    </citation>
    <scope>NUCLEOTIDE SEQUENCE</scope>
    <source>
        <strain evidence="1">KH24</strain>
    </source>
</reference>
<sequence>MQSERIVKMLNELTTAFANLSCTDIDVEDLENLKVVSEQLNYIANTVQITQQKLNDYIQSRS</sequence>
<evidence type="ECO:0008006" key="3">
    <source>
        <dbReference type="Google" id="ProtNLM"/>
    </source>
</evidence>
<dbReference type="RefSeq" id="WP_264989079.1">
    <property type="nucleotide sequence ID" value="NZ_BRZA01000002.1"/>
</dbReference>
<comment type="caution">
    <text evidence="1">The sequence shown here is derived from an EMBL/GenBank/DDBJ whole genome shotgun (WGS) entry which is preliminary data.</text>
</comment>
<organism evidence="1 2">
    <name type="scientific">Lysinibacillus piscis</name>
    <dbReference type="NCBI Taxonomy" id="2518931"/>
    <lineage>
        <taxon>Bacteria</taxon>
        <taxon>Bacillati</taxon>
        <taxon>Bacillota</taxon>
        <taxon>Bacilli</taxon>
        <taxon>Bacillales</taxon>
        <taxon>Bacillaceae</taxon>
        <taxon>Lysinibacillus</taxon>
    </lineage>
</organism>
<dbReference type="EMBL" id="BRZA01000002">
    <property type="protein sequence ID" value="GLC89346.1"/>
    <property type="molecule type" value="Genomic_DNA"/>
</dbReference>
<proteinExistence type="predicted"/>
<protein>
    <recommendedName>
        <fullName evidence="3">DUF1657 domain-containing protein</fullName>
    </recommendedName>
</protein>
<name>A0ABQ5NMK9_9BACI</name>